<dbReference type="Proteomes" id="UP000005238">
    <property type="component" value="Unassembled WGS sequence"/>
</dbReference>
<reference evidence="3" key="1">
    <citation type="journal article" date="2006" name="Science">
        <title>Phytophthora genome sequences uncover evolutionary origins and mechanisms of pathogenesis.</title>
        <authorList>
            <person name="Tyler B.M."/>
            <person name="Tripathy S."/>
            <person name="Zhang X."/>
            <person name="Dehal P."/>
            <person name="Jiang R.H."/>
            <person name="Aerts A."/>
            <person name="Arredondo F.D."/>
            <person name="Baxter L."/>
            <person name="Bensasson D."/>
            <person name="Beynon J.L."/>
            <person name="Chapman J."/>
            <person name="Damasceno C.M."/>
            <person name="Dorrance A.E."/>
            <person name="Dou D."/>
            <person name="Dickerman A.W."/>
            <person name="Dubchak I.L."/>
            <person name="Garbelotto M."/>
            <person name="Gijzen M."/>
            <person name="Gordon S.G."/>
            <person name="Govers F."/>
            <person name="Grunwald N.J."/>
            <person name="Huang W."/>
            <person name="Ivors K.L."/>
            <person name="Jones R.W."/>
            <person name="Kamoun S."/>
            <person name="Krampis K."/>
            <person name="Lamour K.H."/>
            <person name="Lee M.K."/>
            <person name="McDonald W.H."/>
            <person name="Medina M."/>
            <person name="Meijer H.J."/>
            <person name="Nordberg E.K."/>
            <person name="Maclean D.J."/>
            <person name="Ospina-Giraldo M.D."/>
            <person name="Morris P.F."/>
            <person name="Phuntumart V."/>
            <person name="Putnam N.H."/>
            <person name="Rash S."/>
            <person name="Rose J.K."/>
            <person name="Sakihama Y."/>
            <person name="Salamov A.A."/>
            <person name="Savidor A."/>
            <person name="Scheuring C.F."/>
            <person name="Smith B.M."/>
            <person name="Sobral B.W."/>
            <person name="Terry A."/>
            <person name="Torto-Alalibo T.A."/>
            <person name="Win J."/>
            <person name="Xu Z."/>
            <person name="Zhang H."/>
            <person name="Grigoriev I.V."/>
            <person name="Rokhsar D.S."/>
            <person name="Boore J.L."/>
        </authorList>
    </citation>
    <scope>NUCLEOTIDE SEQUENCE [LARGE SCALE GENOMIC DNA]</scope>
    <source>
        <strain evidence="3">Pr102</strain>
    </source>
</reference>
<dbReference type="EMBL" id="DS566055">
    <property type="status" value="NOT_ANNOTATED_CDS"/>
    <property type="molecule type" value="Genomic_DNA"/>
</dbReference>
<proteinExistence type="predicted"/>
<dbReference type="HOGENOM" id="CLU_1681416_0_0_1"/>
<dbReference type="InParanoid" id="H3HD87"/>
<protein>
    <recommendedName>
        <fullName evidence="4">Ion transport domain-containing protein</fullName>
    </recommendedName>
</protein>
<keyword evidence="3" id="KW-1185">Reference proteome</keyword>
<feature type="region of interest" description="Disordered" evidence="1">
    <location>
        <begin position="54"/>
        <end position="78"/>
    </location>
</feature>
<evidence type="ECO:0000313" key="2">
    <source>
        <dbReference type="EnsemblProtists" id="Phyra95935"/>
    </source>
</evidence>
<dbReference type="eggNOG" id="KOG3713">
    <property type="taxonomic scope" value="Eukaryota"/>
</dbReference>
<organism evidence="2 3">
    <name type="scientific">Phytophthora ramorum</name>
    <name type="common">Sudden oak death agent</name>
    <dbReference type="NCBI Taxonomy" id="164328"/>
    <lineage>
        <taxon>Eukaryota</taxon>
        <taxon>Sar</taxon>
        <taxon>Stramenopiles</taxon>
        <taxon>Oomycota</taxon>
        <taxon>Peronosporomycetes</taxon>
        <taxon>Peronosporales</taxon>
        <taxon>Peronosporaceae</taxon>
        <taxon>Phytophthora</taxon>
    </lineage>
</organism>
<sequence>MEEECIARLGLDGHHPIAPPGLEHLVTEEQWGEYWTWLHWYSSWQMWYMKKGKKPIRKSDKDKRSDRRRADAYESPDDEEYHEKRANANWRLDVGWRLQQFVMLVLVVNIAVMASETLESPRFSGSDPAFAYVLSQNTCNCIEAFFTILYVVEFVAQ</sequence>
<evidence type="ECO:0008006" key="4">
    <source>
        <dbReference type="Google" id="ProtNLM"/>
    </source>
</evidence>
<evidence type="ECO:0000313" key="3">
    <source>
        <dbReference type="Proteomes" id="UP000005238"/>
    </source>
</evidence>
<dbReference type="AlphaFoldDB" id="H3HD87"/>
<accession>H3HD87</accession>
<dbReference type="EnsemblProtists" id="Phyra95935">
    <property type="protein sequence ID" value="Phyra95935"/>
    <property type="gene ID" value="Phyra95935"/>
</dbReference>
<feature type="compositionally biased region" description="Basic and acidic residues" evidence="1">
    <location>
        <begin position="57"/>
        <end position="72"/>
    </location>
</feature>
<name>H3HD87_PHYRM</name>
<dbReference type="VEuPathDB" id="FungiDB:KRP23_12432"/>
<reference evidence="2" key="2">
    <citation type="submission" date="2015-06" db="UniProtKB">
        <authorList>
            <consortium name="EnsemblProtists"/>
        </authorList>
    </citation>
    <scope>IDENTIFICATION</scope>
    <source>
        <strain evidence="2">Pr102</strain>
    </source>
</reference>
<evidence type="ECO:0000256" key="1">
    <source>
        <dbReference type="SAM" id="MobiDB-lite"/>
    </source>
</evidence>
<dbReference type="STRING" id="164328.H3HD87"/>
<dbReference type="VEuPathDB" id="FungiDB:KRP22_13076"/>